<sequence length="127" mass="13697">EAVFIVQVGLRSRFVPEDYFGNAVIPWPIVVKLKELSGGRDKGLGRVAAEVNKVGMVLSSSPRFDVYGNDFGWGKPVAVRSGSGNKFDGKLTVYPGVENGSVDVEICLSPEMAARLESDTEFMAALE</sequence>
<dbReference type="GO" id="GO:0016740">
    <property type="term" value="F:transferase activity"/>
    <property type="evidence" value="ECO:0007669"/>
    <property type="project" value="UniProtKB-KW"/>
</dbReference>
<evidence type="ECO:0008006" key="4">
    <source>
        <dbReference type="Google" id="ProtNLM"/>
    </source>
</evidence>
<dbReference type="InterPro" id="IPR023213">
    <property type="entry name" value="CAT-like_dom_sf"/>
</dbReference>
<dbReference type="Proteomes" id="UP001154282">
    <property type="component" value="Unassembled WGS sequence"/>
</dbReference>
<reference evidence="2" key="1">
    <citation type="submission" date="2022-08" db="EMBL/GenBank/DDBJ databases">
        <authorList>
            <person name="Gutierrez-Valencia J."/>
        </authorList>
    </citation>
    <scope>NUCLEOTIDE SEQUENCE</scope>
</reference>
<dbReference type="AlphaFoldDB" id="A0AAV0MVM9"/>
<protein>
    <recommendedName>
        <fullName evidence="4">HXXXD-type acyl-transferase family protein</fullName>
    </recommendedName>
</protein>
<evidence type="ECO:0000313" key="2">
    <source>
        <dbReference type="EMBL" id="CAI0450380.1"/>
    </source>
</evidence>
<name>A0AAV0MVM9_9ROSI</name>
<organism evidence="2 3">
    <name type="scientific">Linum tenue</name>
    <dbReference type="NCBI Taxonomy" id="586396"/>
    <lineage>
        <taxon>Eukaryota</taxon>
        <taxon>Viridiplantae</taxon>
        <taxon>Streptophyta</taxon>
        <taxon>Embryophyta</taxon>
        <taxon>Tracheophyta</taxon>
        <taxon>Spermatophyta</taxon>
        <taxon>Magnoliopsida</taxon>
        <taxon>eudicotyledons</taxon>
        <taxon>Gunneridae</taxon>
        <taxon>Pentapetalae</taxon>
        <taxon>rosids</taxon>
        <taxon>fabids</taxon>
        <taxon>Malpighiales</taxon>
        <taxon>Linaceae</taxon>
        <taxon>Linum</taxon>
    </lineage>
</organism>
<keyword evidence="1" id="KW-0808">Transferase</keyword>
<keyword evidence="3" id="KW-1185">Reference proteome</keyword>
<gene>
    <name evidence="2" type="ORF">LITE_LOCUS30492</name>
</gene>
<evidence type="ECO:0000313" key="3">
    <source>
        <dbReference type="Proteomes" id="UP001154282"/>
    </source>
</evidence>
<comment type="caution">
    <text evidence="2">The sequence shown here is derived from an EMBL/GenBank/DDBJ whole genome shotgun (WGS) entry which is preliminary data.</text>
</comment>
<evidence type="ECO:0000256" key="1">
    <source>
        <dbReference type="ARBA" id="ARBA00022679"/>
    </source>
</evidence>
<proteinExistence type="predicted"/>
<dbReference type="PANTHER" id="PTHR31896:SF43">
    <property type="entry name" value="PROTEIN ENHANCED PSEUDOMONAS SUSCEPTIBILITY 1"/>
    <property type="match status" value="1"/>
</dbReference>
<dbReference type="Gene3D" id="3.30.559.10">
    <property type="entry name" value="Chloramphenicol acetyltransferase-like domain"/>
    <property type="match status" value="1"/>
</dbReference>
<feature type="non-terminal residue" evidence="2">
    <location>
        <position position="1"/>
    </location>
</feature>
<dbReference type="InterPro" id="IPR051283">
    <property type="entry name" value="Sec_Metabolite_Acyltrans"/>
</dbReference>
<dbReference type="EMBL" id="CAMGYJ010000007">
    <property type="protein sequence ID" value="CAI0450380.1"/>
    <property type="molecule type" value="Genomic_DNA"/>
</dbReference>
<dbReference type="PANTHER" id="PTHR31896">
    <property type="entry name" value="FAMILY REGULATORY PROTEIN, PUTATIVE (AFU_ORTHOLOGUE AFUA_3G14730)-RELATED"/>
    <property type="match status" value="1"/>
</dbReference>
<accession>A0AAV0MVM9</accession>
<dbReference type="Pfam" id="PF02458">
    <property type="entry name" value="Transferase"/>
    <property type="match status" value="1"/>
</dbReference>